<dbReference type="Gene3D" id="3.90.1530.30">
    <property type="match status" value="1"/>
</dbReference>
<keyword evidence="1" id="KW-0175">Coiled coil</keyword>
<gene>
    <name evidence="3" type="ORF">CJD35_11535</name>
</gene>
<dbReference type="Proteomes" id="UP000217141">
    <property type="component" value="Chromosome I"/>
</dbReference>
<feature type="domain" description="ParB-like N-terminal" evidence="2">
    <location>
        <begin position="31"/>
        <end position="130"/>
    </location>
</feature>
<dbReference type="Pfam" id="PF02195">
    <property type="entry name" value="ParB_N"/>
    <property type="match status" value="1"/>
</dbReference>
<dbReference type="AlphaFoldDB" id="A0A249MUG2"/>
<dbReference type="Gene3D" id="1.10.10.2830">
    <property type="match status" value="1"/>
</dbReference>
<proteinExistence type="predicted"/>
<reference evidence="3 4" key="1">
    <citation type="submission" date="2017-08" db="EMBL/GenBank/DDBJ databases">
        <title>Whole Genome Sequence of Sphingobium hydrophobicum C1: Insights into Adaption to the Electronic-waste Contaminated Sediment.</title>
        <authorList>
            <person name="Song D."/>
            <person name="Chen X."/>
            <person name="Xu M."/>
        </authorList>
    </citation>
    <scope>NUCLEOTIDE SEQUENCE [LARGE SCALE GENOMIC DNA]</scope>
    <source>
        <strain evidence="3 4">C1</strain>
    </source>
</reference>
<dbReference type="CDD" id="cd16406">
    <property type="entry name" value="ParB_N_like"/>
    <property type="match status" value="1"/>
</dbReference>
<dbReference type="SMART" id="SM00470">
    <property type="entry name" value="ParB"/>
    <property type="match status" value="1"/>
</dbReference>
<evidence type="ECO:0000256" key="1">
    <source>
        <dbReference type="SAM" id="Coils"/>
    </source>
</evidence>
<protein>
    <recommendedName>
        <fullName evidence="2">ParB-like N-terminal domain-containing protein</fullName>
    </recommendedName>
</protein>
<dbReference type="InterPro" id="IPR003115">
    <property type="entry name" value="ParB_N"/>
</dbReference>
<feature type="coiled-coil region" evidence="1">
    <location>
        <begin position="469"/>
        <end position="503"/>
    </location>
</feature>
<dbReference type="KEGG" id="shyd:CJD35_11535"/>
<dbReference type="InterPro" id="IPR050336">
    <property type="entry name" value="Chromosome_partition/occlusion"/>
</dbReference>
<dbReference type="SUPFAM" id="SSF110849">
    <property type="entry name" value="ParB/Sulfiredoxin"/>
    <property type="match status" value="1"/>
</dbReference>
<name>A0A249MUG2_SPHXE</name>
<dbReference type="Pfam" id="PF17762">
    <property type="entry name" value="HTH_ParB"/>
    <property type="match status" value="1"/>
</dbReference>
<dbReference type="GO" id="GO:0005694">
    <property type="term" value="C:chromosome"/>
    <property type="evidence" value="ECO:0007669"/>
    <property type="project" value="TreeGrafter"/>
</dbReference>
<sequence length="602" mass="65668">MPTATKRVAKKAAPVAPIEETPVSEVVSGIDMIPLGRLMRAPENVRHTDKAVDVDSLADDIAAHGLLQNLIGYRGDTSIDAAAVYIVGGGRRLQALSLLRERGVLDADFAVPVLLRPADDAVALSLSENLAKRDMNPADEFLAFEALMKPGLLSPADLARKFGFSERYVKQRLRLAALAPEILDAMRAGQLTIDAAMAYAESQDHKLQLRVFTAEAKKSYEPHKAWNIRFAYQSAQMTTSDPLFKLAGASRYEEQGGRYEDNLFADAERYGNRKVIDSPIVLSIARAVADFQKKRLLGQSQKLASTTSDVLIPPGIRRGALPKAPKGFKLVDRGYRYNLPSYDEMRKDAAAKGIDIVAIASVDQNGEFSIEDRFFVPAGRLDDVMPAQGSGPPPKTQEEIAAEQRAKSVRSVAAFLAAKKIRDDKVEGRSFWRTTRPDLWRANEVQGIGPTYAVGIDVLVTPADIDAQLVAAEIEYDRQEVEKAAAREEADRAKAARAEALAARRDEVLAIEPPPAVILVDGCACFRWESGAYADARENSPDADECSLYDDLTELFEHADTIGLSWASVEAYDAHPHGDNAAPEADDVDHVGWADDSVEEAA</sequence>
<evidence type="ECO:0000313" key="3">
    <source>
        <dbReference type="EMBL" id="ASY45003.1"/>
    </source>
</evidence>
<evidence type="ECO:0000313" key="4">
    <source>
        <dbReference type="Proteomes" id="UP000217141"/>
    </source>
</evidence>
<dbReference type="PANTHER" id="PTHR33375">
    <property type="entry name" value="CHROMOSOME-PARTITIONING PROTEIN PARB-RELATED"/>
    <property type="match status" value="1"/>
</dbReference>
<dbReference type="InterPro" id="IPR036086">
    <property type="entry name" value="ParB/Sulfiredoxin_sf"/>
</dbReference>
<accession>A0A249MUG2</accession>
<dbReference type="SUPFAM" id="SSF109709">
    <property type="entry name" value="KorB DNA-binding domain-like"/>
    <property type="match status" value="1"/>
</dbReference>
<dbReference type="PANTHER" id="PTHR33375:SF7">
    <property type="entry name" value="CHROMOSOME 2-PARTITIONING PROTEIN PARB-RELATED"/>
    <property type="match status" value="1"/>
</dbReference>
<dbReference type="InterPro" id="IPR041468">
    <property type="entry name" value="HTH_ParB/Spo0J"/>
</dbReference>
<dbReference type="EMBL" id="CP022745">
    <property type="protein sequence ID" value="ASY45003.1"/>
    <property type="molecule type" value="Genomic_DNA"/>
</dbReference>
<dbReference type="RefSeq" id="WP_095687069.1">
    <property type="nucleotide sequence ID" value="NZ_CP022745.1"/>
</dbReference>
<organism evidence="3 4">
    <name type="scientific">Sphingobium xenophagum</name>
    <dbReference type="NCBI Taxonomy" id="121428"/>
    <lineage>
        <taxon>Bacteria</taxon>
        <taxon>Pseudomonadati</taxon>
        <taxon>Pseudomonadota</taxon>
        <taxon>Alphaproteobacteria</taxon>
        <taxon>Sphingomonadales</taxon>
        <taxon>Sphingomonadaceae</taxon>
        <taxon>Sphingobium</taxon>
    </lineage>
</organism>
<dbReference type="GO" id="GO:0007059">
    <property type="term" value="P:chromosome segregation"/>
    <property type="evidence" value="ECO:0007669"/>
    <property type="project" value="TreeGrafter"/>
</dbReference>
<evidence type="ECO:0000259" key="2">
    <source>
        <dbReference type="SMART" id="SM00470"/>
    </source>
</evidence>